<keyword evidence="4" id="KW-1185">Reference proteome</keyword>
<feature type="region of interest" description="Disordered" evidence="1">
    <location>
        <begin position="280"/>
        <end position="322"/>
    </location>
</feature>
<protein>
    <submittedName>
        <fullName evidence="3">Uncharacterized protein</fullName>
    </submittedName>
</protein>
<feature type="signal peptide" evidence="2">
    <location>
        <begin position="1"/>
        <end position="18"/>
    </location>
</feature>
<feature type="compositionally biased region" description="Acidic residues" evidence="1">
    <location>
        <begin position="294"/>
        <end position="305"/>
    </location>
</feature>
<organism evidence="3 4">
    <name type="scientific">Cyclotella atomus</name>
    <dbReference type="NCBI Taxonomy" id="382360"/>
    <lineage>
        <taxon>Eukaryota</taxon>
        <taxon>Sar</taxon>
        <taxon>Stramenopiles</taxon>
        <taxon>Ochrophyta</taxon>
        <taxon>Bacillariophyta</taxon>
        <taxon>Coscinodiscophyceae</taxon>
        <taxon>Thalassiosirophycidae</taxon>
        <taxon>Stephanodiscales</taxon>
        <taxon>Stephanodiscaceae</taxon>
        <taxon>Cyclotella</taxon>
    </lineage>
</organism>
<evidence type="ECO:0000256" key="2">
    <source>
        <dbReference type="SAM" id="SignalP"/>
    </source>
</evidence>
<evidence type="ECO:0000256" key="1">
    <source>
        <dbReference type="SAM" id="MobiDB-lite"/>
    </source>
</evidence>
<feature type="compositionally biased region" description="Low complexity" evidence="1">
    <location>
        <begin position="280"/>
        <end position="293"/>
    </location>
</feature>
<keyword evidence="2" id="KW-0732">Signal</keyword>
<accession>A0ABD3NNN4</accession>
<reference evidence="3 4" key="1">
    <citation type="submission" date="2024-10" db="EMBL/GenBank/DDBJ databases">
        <title>Updated reference genomes for cyclostephanoid diatoms.</title>
        <authorList>
            <person name="Roberts W.R."/>
            <person name="Alverson A.J."/>
        </authorList>
    </citation>
    <scope>NUCLEOTIDE SEQUENCE [LARGE SCALE GENOMIC DNA]</scope>
    <source>
        <strain evidence="3 4">AJA010-31</strain>
    </source>
</reference>
<sequence length="347" mass="35220">MKFINNALALLIVKSVSAKLNDSKDRNLQLDNMFGAVANATGIDATTVEGIGMNSTFGSNFTDMMGGGMNFTDMMGGGMPEGAVPFDLNGTLDALANATTDLLAGFNTTALEGIDMNSTEGLTQEQLEGIFGSNLTDLLGGLSNMTMPTGFGFTMPTGMGMDTCPDTCPPELCPEALTAQGAIPDEQVIADSCDAGTIGTCFAGMEMICGFLCGDEPVDLSAFGLNLTTLGVDDSMLEMQCVVCKLLECCDGTNSYADTCSAHTAAILGGDAAAGTGATPAAGSTVAATTDGADAADGEDTEHDDEDGHDHEDDAKDALEGGDSAASGPFISTVASAASIVLLFIAF</sequence>
<dbReference type="AlphaFoldDB" id="A0ABD3NNN4"/>
<proteinExistence type="predicted"/>
<dbReference type="Proteomes" id="UP001530400">
    <property type="component" value="Unassembled WGS sequence"/>
</dbReference>
<gene>
    <name evidence="3" type="ORF">ACHAWO_001439</name>
</gene>
<name>A0ABD3NNN4_9STRA</name>
<comment type="caution">
    <text evidence="3">The sequence shown here is derived from an EMBL/GenBank/DDBJ whole genome shotgun (WGS) entry which is preliminary data.</text>
</comment>
<feature type="chain" id="PRO_5044876733" evidence="2">
    <location>
        <begin position="19"/>
        <end position="347"/>
    </location>
</feature>
<feature type="compositionally biased region" description="Basic and acidic residues" evidence="1">
    <location>
        <begin position="306"/>
        <end position="319"/>
    </location>
</feature>
<evidence type="ECO:0000313" key="3">
    <source>
        <dbReference type="EMBL" id="KAL3775425.1"/>
    </source>
</evidence>
<evidence type="ECO:0000313" key="4">
    <source>
        <dbReference type="Proteomes" id="UP001530400"/>
    </source>
</evidence>
<dbReference type="EMBL" id="JALLPJ020001155">
    <property type="protein sequence ID" value="KAL3775425.1"/>
    <property type="molecule type" value="Genomic_DNA"/>
</dbReference>